<dbReference type="Gene3D" id="3.20.20.30">
    <property type="entry name" value="Luciferase-like domain"/>
    <property type="match status" value="1"/>
</dbReference>
<gene>
    <name evidence="6" type="primary">ssuD</name>
    <name evidence="6" type="ORF">PSU4_20330</name>
</gene>
<dbReference type="Pfam" id="PF00296">
    <property type="entry name" value="Bac_luciferase"/>
    <property type="match status" value="1"/>
</dbReference>
<sequence>MPRPEGQCRGANYREGMQIGLHLPDLTYPDGPAALADDLTRIVVAAEDAGFARVSVMDHVWQIAVHGPPEHDMLEAYTTLGFIAARTSRVELLSWVTAVSYRAPGMLAKLVSTLDVLSGGRAWLGVGAAWNAEEAAGLGLDFPPLAQRFEMLEETVQICRQMWDPTDDGPYDGTHYHLGRTLNVPAPLHQPKILIGGGGEKKTLRLVAKYADACNIVDGPELEHKLAVLRGHCETEGRDYGEIEKTVQVTLDLDDGVAPFIATLERLAALGVDSIQGKLPGVWETERIERFGREIIPAAAEL</sequence>
<dbReference type="InterPro" id="IPR050172">
    <property type="entry name" value="SsuD_RutA_monooxygenase"/>
</dbReference>
<proteinExistence type="predicted"/>
<protein>
    <submittedName>
        <fullName evidence="6">LLM class F420-dependent oxidoreductase</fullName>
    </submittedName>
</protein>
<dbReference type="InterPro" id="IPR019952">
    <property type="entry name" value="F420_OxRdatse_Rv1855c_pred"/>
</dbReference>
<evidence type="ECO:0000259" key="5">
    <source>
        <dbReference type="Pfam" id="PF00296"/>
    </source>
</evidence>
<keyword evidence="7" id="KW-1185">Reference proteome</keyword>
<feature type="domain" description="Luciferase-like" evidence="5">
    <location>
        <begin position="35"/>
        <end position="254"/>
    </location>
</feature>
<dbReference type="EMBL" id="BJVJ01000015">
    <property type="protein sequence ID" value="GEL23079.1"/>
    <property type="molecule type" value="Genomic_DNA"/>
</dbReference>
<name>A0A511DE39_9PSEU</name>
<evidence type="ECO:0000256" key="3">
    <source>
        <dbReference type="ARBA" id="ARBA00023002"/>
    </source>
</evidence>
<evidence type="ECO:0000256" key="1">
    <source>
        <dbReference type="ARBA" id="ARBA00022630"/>
    </source>
</evidence>
<dbReference type="PANTHER" id="PTHR42847:SF8">
    <property type="entry name" value="CONSERVED PROTEIN"/>
    <property type="match status" value="1"/>
</dbReference>
<dbReference type="GO" id="GO:0008726">
    <property type="term" value="F:alkanesulfonate monooxygenase activity"/>
    <property type="evidence" value="ECO:0007669"/>
    <property type="project" value="TreeGrafter"/>
</dbReference>
<evidence type="ECO:0000313" key="7">
    <source>
        <dbReference type="Proteomes" id="UP000321685"/>
    </source>
</evidence>
<dbReference type="GO" id="GO:0046306">
    <property type="term" value="P:alkanesulfonate catabolic process"/>
    <property type="evidence" value="ECO:0007669"/>
    <property type="project" value="TreeGrafter"/>
</dbReference>
<dbReference type="PANTHER" id="PTHR42847">
    <property type="entry name" value="ALKANESULFONATE MONOOXYGENASE"/>
    <property type="match status" value="1"/>
</dbReference>
<comment type="caution">
    <text evidence="6">The sequence shown here is derived from an EMBL/GenBank/DDBJ whole genome shotgun (WGS) entry which is preliminary data.</text>
</comment>
<dbReference type="InterPro" id="IPR036661">
    <property type="entry name" value="Luciferase-like_sf"/>
</dbReference>
<dbReference type="SUPFAM" id="SSF51679">
    <property type="entry name" value="Bacterial luciferase-like"/>
    <property type="match status" value="1"/>
</dbReference>
<keyword evidence="2" id="KW-0288">FMN</keyword>
<dbReference type="AlphaFoldDB" id="A0A511DE39"/>
<reference evidence="6 7" key="1">
    <citation type="submission" date="2019-07" db="EMBL/GenBank/DDBJ databases">
        <title>Whole genome shotgun sequence of Pseudonocardia sulfidoxydans NBRC 16205.</title>
        <authorList>
            <person name="Hosoyama A."/>
            <person name="Uohara A."/>
            <person name="Ohji S."/>
            <person name="Ichikawa N."/>
        </authorList>
    </citation>
    <scope>NUCLEOTIDE SEQUENCE [LARGE SCALE GENOMIC DNA]</scope>
    <source>
        <strain evidence="6 7">NBRC 16205</strain>
    </source>
</reference>
<keyword evidence="4" id="KW-0503">Monooxygenase</keyword>
<keyword evidence="1" id="KW-0285">Flavoprotein</keyword>
<evidence type="ECO:0000256" key="2">
    <source>
        <dbReference type="ARBA" id="ARBA00022643"/>
    </source>
</evidence>
<dbReference type="Proteomes" id="UP000321685">
    <property type="component" value="Unassembled WGS sequence"/>
</dbReference>
<dbReference type="InterPro" id="IPR011251">
    <property type="entry name" value="Luciferase-like_dom"/>
</dbReference>
<evidence type="ECO:0000256" key="4">
    <source>
        <dbReference type="ARBA" id="ARBA00023033"/>
    </source>
</evidence>
<keyword evidence="3" id="KW-0560">Oxidoreductase</keyword>
<dbReference type="NCBIfam" id="TIGR03560">
    <property type="entry name" value="F420_Rv1855c"/>
    <property type="match status" value="1"/>
</dbReference>
<organism evidence="6 7">
    <name type="scientific">Pseudonocardia sulfidoxydans NBRC 16205</name>
    <dbReference type="NCBI Taxonomy" id="1223511"/>
    <lineage>
        <taxon>Bacteria</taxon>
        <taxon>Bacillati</taxon>
        <taxon>Actinomycetota</taxon>
        <taxon>Actinomycetes</taxon>
        <taxon>Pseudonocardiales</taxon>
        <taxon>Pseudonocardiaceae</taxon>
        <taxon>Pseudonocardia</taxon>
    </lineage>
</organism>
<evidence type="ECO:0000313" key="6">
    <source>
        <dbReference type="EMBL" id="GEL23079.1"/>
    </source>
</evidence>
<accession>A0A511DE39</accession>